<dbReference type="AlphaFoldDB" id="A0A3A4K8A2"/>
<evidence type="ECO:0000313" key="3">
    <source>
        <dbReference type="Proteomes" id="UP000266677"/>
    </source>
</evidence>
<comment type="caution">
    <text evidence="2">The sequence shown here is derived from an EMBL/GenBank/DDBJ whole genome shotgun (WGS) entry which is preliminary data.</text>
</comment>
<protein>
    <submittedName>
        <fullName evidence="2">Uncharacterized protein</fullName>
    </submittedName>
</protein>
<gene>
    <name evidence="2" type="ORF">D5S18_27390</name>
</gene>
<feature type="signal peptide" evidence="1">
    <location>
        <begin position="1"/>
        <end position="15"/>
    </location>
</feature>
<dbReference type="EMBL" id="QZFU01000036">
    <property type="protein sequence ID" value="RJO70907.1"/>
    <property type="molecule type" value="Genomic_DNA"/>
</dbReference>
<evidence type="ECO:0000313" key="2">
    <source>
        <dbReference type="EMBL" id="RJO70907.1"/>
    </source>
</evidence>
<organism evidence="2 3">
    <name type="scientific">Nocardia panacis</name>
    <dbReference type="NCBI Taxonomy" id="2340916"/>
    <lineage>
        <taxon>Bacteria</taxon>
        <taxon>Bacillati</taxon>
        <taxon>Actinomycetota</taxon>
        <taxon>Actinomycetes</taxon>
        <taxon>Mycobacteriales</taxon>
        <taxon>Nocardiaceae</taxon>
        <taxon>Nocardia</taxon>
    </lineage>
</organism>
<evidence type="ECO:0000256" key="1">
    <source>
        <dbReference type="SAM" id="SignalP"/>
    </source>
</evidence>
<reference evidence="2 3" key="1">
    <citation type="submission" date="2018-09" db="EMBL/GenBank/DDBJ databases">
        <title>YIM PH21274 draft genome.</title>
        <authorList>
            <person name="Miao C."/>
        </authorList>
    </citation>
    <scope>NUCLEOTIDE SEQUENCE [LARGE SCALE GENOMIC DNA]</scope>
    <source>
        <strain evidence="2 3">YIM PH 21724</strain>
    </source>
</reference>
<feature type="chain" id="PRO_5017373691" evidence="1">
    <location>
        <begin position="16"/>
        <end position="109"/>
    </location>
</feature>
<proteinExistence type="predicted"/>
<accession>A0A3A4K8A2</accession>
<dbReference type="Proteomes" id="UP000266677">
    <property type="component" value="Unassembled WGS sequence"/>
</dbReference>
<sequence length="109" mass="11084">MTAAALMLAAPTASASITGFDVMPGPMPGFGTGCTYTVIAHAGPGEYLSFYDSQDGLFDPAGAVQVGASGEVRARWTPSTPGRHNLHAAQIGSEKTLRIEVAAGVGCPF</sequence>
<keyword evidence="1" id="KW-0732">Signal</keyword>
<name>A0A3A4K8A2_9NOCA</name>
<keyword evidence="3" id="KW-1185">Reference proteome</keyword>